<proteinExistence type="predicted"/>
<dbReference type="Proteomes" id="UP000224854">
    <property type="component" value="Unassembled WGS sequence"/>
</dbReference>
<evidence type="ECO:0000313" key="2">
    <source>
        <dbReference type="EMBL" id="PHH82110.1"/>
    </source>
</evidence>
<dbReference type="AlphaFoldDB" id="A0A2C5ZQK4"/>
<protein>
    <submittedName>
        <fullName evidence="2">Uncharacterized protein</fullName>
    </submittedName>
</protein>
<dbReference type="EMBL" id="NJEU01000076">
    <property type="protein sequence ID" value="PHH82110.1"/>
    <property type="molecule type" value="Genomic_DNA"/>
</dbReference>
<comment type="caution">
    <text evidence="2">The sequence shown here is derived from an EMBL/GenBank/DDBJ whole genome shotgun (WGS) entry which is preliminary data.</text>
</comment>
<keyword evidence="3" id="KW-1185">Reference proteome</keyword>
<evidence type="ECO:0000313" key="3">
    <source>
        <dbReference type="Proteomes" id="UP000224854"/>
    </source>
</evidence>
<feature type="region of interest" description="Disordered" evidence="1">
    <location>
        <begin position="14"/>
        <end position="36"/>
    </location>
</feature>
<sequence length="193" mass="20371">MCVNGVGAAPCEGQAVGESSHGRRGFGAQAKKRTKASQPVVAKEKKKLMHVAPRVPVAARSVFGGKLDVMAAGLKCTLNRALRVCVLAQYTRSQRRVGACCLSRLISGKGSWPAQAGPATAVQRRRTPQMVQQAAPSSPFDFWLGLPQPPLFFPLFPHAPLAGSSAPPSIITKTPPCVTSLGFGVFVIARQAE</sequence>
<reference evidence="2 3" key="1">
    <citation type="submission" date="2017-06" db="EMBL/GenBank/DDBJ databases">
        <title>Ant-infecting Ophiocordyceps genomes reveal a high diversity of potential behavioral manipulation genes and a possible major role for enterotoxins.</title>
        <authorList>
            <person name="De Bekker C."/>
            <person name="Evans H.C."/>
            <person name="Brachmann A."/>
            <person name="Hughes D.P."/>
        </authorList>
    </citation>
    <scope>NUCLEOTIDE SEQUENCE [LARGE SCALE GENOMIC DNA]</scope>
    <source>
        <strain evidence="2 3">1348a</strain>
    </source>
</reference>
<accession>A0A2C5ZQK4</accession>
<evidence type="ECO:0000256" key="1">
    <source>
        <dbReference type="SAM" id="MobiDB-lite"/>
    </source>
</evidence>
<gene>
    <name evidence="2" type="ORF">CDD82_6934</name>
</gene>
<organism evidence="2 3">
    <name type="scientific">Ophiocordyceps australis</name>
    <dbReference type="NCBI Taxonomy" id="1399860"/>
    <lineage>
        <taxon>Eukaryota</taxon>
        <taxon>Fungi</taxon>
        <taxon>Dikarya</taxon>
        <taxon>Ascomycota</taxon>
        <taxon>Pezizomycotina</taxon>
        <taxon>Sordariomycetes</taxon>
        <taxon>Hypocreomycetidae</taxon>
        <taxon>Hypocreales</taxon>
        <taxon>Ophiocordycipitaceae</taxon>
        <taxon>Ophiocordyceps</taxon>
    </lineage>
</organism>
<name>A0A2C5ZQK4_9HYPO</name>